<accession>A0A5J9T9C4</accession>
<sequence>PVVLSSSDIAVLTLRKELERYIKLLLLGNVETLISGVPMNFEDHDVGNENDKHSKDQNFVPAEENSSKTEELTLSNTPVIAIITH</sequence>
<feature type="region of interest" description="Disordered" evidence="1">
    <location>
        <begin position="44"/>
        <end position="71"/>
    </location>
</feature>
<dbReference type="EMBL" id="RWGY01000039">
    <property type="protein sequence ID" value="TVU07904.1"/>
    <property type="molecule type" value="Genomic_DNA"/>
</dbReference>
<feature type="non-terminal residue" evidence="2">
    <location>
        <position position="85"/>
    </location>
</feature>
<evidence type="ECO:0000256" key="1">
    <source>
        <dbReference type="SAM" id="MobiDB-lite"/>
    </source>
</evidence>
<dbReference type="Proteomes" id="UP000324897">
    <property type="component" value="Chromosome 3"/>
</dbReference>
<organism evidence="2 3">
    <name type="scientific">Eragrostis curvula</name>
    <name type="common">weeping love grass</name>
    <dbReference type="NCBI Taxonomy" id="38414"/>
    <lineage>
        <taxon>Eukaryota</taxon>
        <taxon>Viridiplantae</taxon>
        <taxon>Streptophyta</taxon>
        <taxon>Embryophyta</taxon>
        <taxon>Tracheophyta</taxon>
        <taxon>Spermatophyta</taxon>
        <taxon>Magnoliopsida</taxon>
        <taxon>Liliopsida</taxon>
        <taxon>Poales</taxon>
        <taxon>Poaceae</taxon>
        <taxon>PACMAD clade</taxon>
        <taxon>Chloridoideae</taxon>
        <taxon>Eragrostideae</taxon>
        <taxon>Eragrostidinae</taxon>
        <taxon>Eragrostis</taxon>
    </lineage>
</organism>
<feature type="compositionally biased region" description="Basic and acidic residues" evidence="1">
    <location>
        <begin position="44"/>
        <end position="56"/>
    </location>
</feature>
<evidence type="ECO:0000313" key="2">
    <source>
        <dbReference type="EMBL" id="TVU07904.1"/>
    </source>
</evidence>
<feature type="non-terminal residue" evidence="2">
    <location>
        <position position="1"/>
    </location>
</feature>
<proteinExistence type="predicted"/>
<name>A0A5J9T9C4_9POAL</name>
<dbReference type="Gramene" id="TVU07904">
    <property type="protein sequence ID" value="TVU07904"/>
    <property type="gene ID" value="EJB05_41281"/>
</dbReference>
<evidence type="ECO:0000313" key="3">
    <source>
        <dbReference type="Proteomes" id="UP000324897"/>
    </source>
</evidence>
<protein>
    <submittedName>
        <fullName evidence="2">Uncharacterized protein</fullName>
    </submittedName>
</protein>
<keyword evidence="3" id="KW-1185">Reference proteome</keyword>
<comment type="caution">
    <text evidence="2">The sequence shown here is derived from an EMBL/GenBank/DDBJ whole genome shotgun (WGS) entry which is preliminary data.</text>
</comment>
<dbReference type="AlphaFoldDB" id="A0A5J9T9C4"/>
<reference evidence="2 3" key="1">
    <citation type="journal article" date="2019" name="Sci. Rep.">
        <title>A high-quality genome of Eragrostis curvula grass provides insights into Poaceae evolution and supports new strategies to enhance forage quality.</title>
        <authorList>
            <person name="Carballo J."/>
            <person name="Santos B.A.C.M."/>
            <person name="Zappacosta D."/>
            <person name="Garbus I."/>
            <person name="Selva J.P."/>
            <person name="Gallo C.A."/>
            <person name="Diaz A."/>
            <person name="Albertini E."/>
            <person name="Caccamo M."/>
            <person name="Echenique V."/>
        </authorList>
    </citation>
    <scope>NUCLEOTIDE SEQUENCE [LARGE SCALE GENOMIC DNA]</scope>
    <source>
        <strain evidence="3">cv. Victoria</strain>
        <tissue evidence="2">Leaf</tissue>
    </source>
</reference>
<gene>
    <name evidence="2" type="ORF">EJB05_41281</name>
</gene>